<dbReference type="AlphaFoldDB" id="V6LSQ9"/>
<gene>
    <name evidence="1" type="ORF">SS50377_12339</name>
    <name evidence="2" type="ORF">SS50377_12345</name>
    <name evidence="3" type="ORF">SS50377_23068</name>
    <name evidence="4" type="ORF">SS50377_23073</name>
</gene>
<sequence>MIPQVCTLTLNGRFSCSATFVQGRDDLLVSNGEQCLRIDLGSRHVSTIRNEDCVEYRDRRQRVSVSIPISISLPIQGGRTPMDLSFSFTARGGELYANTVPARTAFQLMAK</sequence>
<proteinExistence type="predicted"/>
<keyword evidence="5" id="KW-1185">Reference proteome</keyword>
<dbReference type="Proteomes" id="UP000018208">
    <property type="component" value="Unassembled WGS sequence"/>
</dbReference>
<dbReference type="EMBL" id="AUWU02000003">
    <property type="protein sequence ID" value="KAH0575435.1"/>
    <property type="molecule type" value="Genomic_DNA"/>
</dbReference>
<name>V6LSQ9_9EUKA</name>
<dbReference type="EMBL" id="KI546038">
    <property type="protein sequence ID" value="EST47650.1"/>
    <property type="molecule type" value="Genomic_DNA"/>
</dbReference>
<evidence type="ECO:0000313" key="4">
    <source>
        <dbReference type="EMBL" id="KAH0575440.1"/>
    </source>
</evidence>
<organism evidence="2">
    <name type="scientific">Spironucleus salmonicida</name>
    <dbReference type="NCBI Taxonomy" id="348837"/>
    <lineage>
        <taxon>Eukaryota</taxon>
        <taxon>Metamonada</taxon>
        <taxon>Diplomonadida</taxon>
        <taxon>Hexamitidae</taxon>
        <taxon>Hexamitinae</taxon>
        <taxon>Spironucleus</taxon>
    </lineage>
</organism>
<accession>V6LSQ9</accession>
<evidence type="ECO:0000313" key="2">
    <source>
        <dbReference type="EMBL" id="EST47650.1"/>
    </source>
</evidence>
<reference evidence="2 3" key="1">
    <citation type="journal article" date="2014" name="PLoS Genet.">
        <title>The Genome of Spironucleus salmonicida Highlights a Fish Pathogen Adapted to Fluctuating Environments.</title>
        <authorList>
            <person name="Xu F."/>
            <person name="Jerlstrom-Hultqvist J."/>
            <person name="Einarsson E."/>
            <person name="Astvaldsson A."/>
            <person name="Svard S.G."/>
            <person name="Andersson J.O."/>
        </authorList>
    </citation>
    <scope>NUCLEOTIDE SEQUENCE</scope>
    <source>
        <strain evidence="3">ATCC 50377</strain>
    </source>
</reference>
<dbReference type="EMBL" id="KI546038">
    <property type="protein sequence ID" value="EST47644.1"/>
    <property type="molecule type" value="Genomic_DNA"/>
</dbReference>
<evidence type="ECO:0000313" key="3">
    <source>
        <dbReference type="EMBL" id="KAH0575435.1"/>
    </source>
</evidence>
<dbReference type="EMBL" id="AUWU02000003">
    <property type="protein sequence ID" value="KAH0575440.1"/>
    <property type="molecule type" value="Genomic_DNA"/>
</dbReference>
<dbReference type="VEuPathDB" id="GiardiaDB:SS50377_23073"/>
<evidence type="ECO:0000313" key="5">
    <source>
        <dbReference type="Proteomes" id="UP000018208"/>
    </source>
</evidence>
<dbReference type="VEuPathDB" id="GiardiaDB:SS50377_23068"/>
<protein>
    <submittedName>
        <fullName evidence="2">Uncharacterized protein</fullName>
    </submittedName>
</protein>
<reference evidence="3" key="2">
    <citation type="submission" date="2020-12" db="EMBL/GenBank/DDBJ databases">
        <title>New Spironucleus salmonicida genome in near-complete chromosomes.</title>
        <authorList>
            <person name="Xu F."/>
            <person name="Kurt Z."/>
            <person name="Jimenez-Gonzalez A."/>
            <person name="Astvaldsson A."/>
            <person name="Andersson J.O."/>
            <person name="Svard S.G."/>
        </authorList>
    </citation>
    <scope>NUCLEOTIDE SEQUENCE</scope>
    <source>
        <strain evidence="3">ATCC 50377</strain>
    </source>
</reference>
<evidence type="ECO:0000313" key="1">
    <source>
        <dbReference type="EMBL" id="EST47644.1"/>
    </source>
</evidence>